<dbReference type="OrthoDB" id="6761309at2759"/>
<keyword evidence="3" id="KW-1133">Transmembrane helix</keyword>
<dbReference type="GO" id="GO:0003676">
    <property type="term" value="F:nucleic acid binding"/>
    <property type="evidence" value="ECO:0007669"/>
    <property type="project" value="InterPro"/>
</dbReference>
<reference evidence="5" key="1">
    <citation type="submission" date="2022-03" db="EMBL/GenBank/DDBJ databases">
        <authorList>
            <person name="Sayadi A."/>
        </authorList>
    </citation>
    <scope>NUCLEOTIDE SEQUENCE</scope>
</reference>
<dbReference type="InterPro" id="IPR036875">
    <property type="entry name" value="Znf_CCHC_sf"/>
</dbReference>
<proteinExistence type="predicted"/>
<feature type="compositionally biased region" description="Polar residues" evidence="2">
    <location>
        <begin position="125"/>
        <end position="143"/>
    </location>
</feature>
<dbReference type="PROSITE" id="PS50158">
    <property type="entry name" value="ZF_CCHC"/>
    <property type="match status" value="1"/>
</dbReference>
<keyword evidence="3" id="KW-0472">Membrane</keyword>
<evidence type="ECO:0000256" key="3">
    <source>
        <dbReference type="SAM" id="Phobius"/>
    </source>
</evidence>
<dbReference type="SMART" id="SM00343">
    <property type="entry name" value="ZnF_C2HC"/>
    <property type="match status" value="2"/>
</dbReference>
<comment type="caution">
    <text evidence="5">The sequence shown here is derived from an EMBL/GenBank/DDBJ whole genome shotgun (WGS) entry which is preliminary data.</text>
</comment>
<dbReference type="Pfam" id="PF00098">
    <property type="entry name" value="zf-CCHC"/>
    <property type="match status" value="1"/>
</dbReference>
<feature type="domain" description="CCHC-type" evidence="4">
    <location>
        <begin position="159"/>
        <end position="174"/>
    </location>
</feature>
<evidence type="ECO:0000256" key="1">
    <source>
        <dbReference type="PROSITE-ProRule" id="PRU00047"/>
    </source>
</evidence>
<dbReference type="SUPFAM" id="SSF57756">
    <property type="entry name" value="Retrovirus zinc finger-like domains"/>
    <property type="match status" value="1"/>
</dbReference>
<gene>
    <name evidence="5" type="ORF">ACAOBT_LOCUS19552</name>
</gene>
<organism evidence="5 6">
    <name type="scientific">Acanthoscelides obtectus</name>
    <name type="common">Bean weevil</name>
    <name type="synonym">Bruchus obtectus</name>
    <dbReference type="NCBI Taxonomy" id="200917"/>
    <lineage>
        <taxon>Eukaryota</taxon>
        <taxon>Metazoa</taxon>
        <taxon>Ecdysozoa</taxon>
        <taxon>Arthropoda</taxon>
        <taxon>Hexapoda</taxon>
        <taxon>Insecta</taxon>
        <taxon>Pterygota</taxon>
        <taxon>Neoptera</taxon>
        <taxon>Endopterygota</taxon>
        <taxon>Coleoptera</taxon>
        <taxon>Polyphaga</taxon>
        <taxon>Cucujiformia</taxon>
        <taxon>Chrysomeloidea</taxon>
        <taxon>Chrysomelidae</taxon>
        <taxon>Bruchinae</taxon>
        <taxon>Bruchini</taxon>
        <taxon>Acanthoscelides</taxon>
    </lineage>
</organism>
<protein>
    <recommendedName>
        <fullName evidence="4">CCHC-type domain-containing protein</fullName>
    </recommendedName>
</protein>
<dbReference type="EMBL" id="CAKOFQ010007083">
    <property type="protein sequence ID" value="CAH1990266.1"/>
    <property type="molecule type" value="Genomic_DNA"/>
</dbReference>
<evidence type="ECO:0000256" key="2">
    <source>
        <dbReference type="SAM" id="MobiDB-lite"/>
    </source>
</evidence>
<feature type="transmembrane region" description="Helical" evidence="3">
    <location>
        <begin position="12"/>
        <end position="36"/>
    </location>
</feature>
<dbReference type="GO" id="GO:0008270">
    <property type="term" value="F:zinc ion binding"/>
    <property type="evidence" value="ECO:0007669"/>
    <property type="project" value="UniProtKB-KW"/>
</dbReference>
<keyword evidence="6" id="KW-1185">Reference proteome</keyword>
<evidence type="ECO:0000313" key="5">
    <source>
        <dbReference type="EMBL" id="CAH1990266.1"/>
    </source>
</evidence>
<keyword evidence="1" id="KW-0863">Zinc-finger</keyword>
<keyword evidence="1" id="KW-0479">Metal-binding</keyword>
<keyword evidence="1" id="KW-0862">Zinc</keyword>
<sequence>MNERSSSRTDLLIAMKSFIFVTAGVVCMSSMCYFIPAQLLRDEDAANYEATPRQNLGDYCFKKLSKLRALNIHIYDQYLIDAVIGGIRDENIARTVRAAEHTDANALYAYLNTVGEMPQERKSVHLNSGQFQPSTSSRSGYSNHNKREVNKPSGTRSTCFNCGILGHISFNCRKPRVECTNCKRLGHSKEKCPFPRKKEQQVEVLRSV</sequence>
<evidence type="ECO:0000259" key="4">
    <source>
        <dbReference type="PROSITE" id="PS50158"/>
    </source>
</evidence>
<keyword evidence="3" id="KW-0812">Transmembrane</keyword>
<name>A0A9P0L7J9_ACAOB</name>
<dbReference type="Gene3D" id="4.10.60.10">
    <property type="entry name" value="Zinc finger, CCHC-type"/>
    <property type="match status" value="1"/>
</dbReference>
<dbReference type="AlphaFoldDB" id="A0A9P0L7J9"/>
<accession>A0A9P0L7J9</accession>
<feature type="region of interest" description="Disordered" evidence="2">
    <location>
        <begin position="122"/>
        <end position="153"/>
    </location>
</feature>
<evidence type="ECO:0000313" key="6">
    <source>
        <dbReference type="Proteomes" id="UP001152888"/>
    </source>
</evidence>
<dbReference type="Proteomes" id="UP001152888">
    <property type="component" value="Unassembled WGS sequence"/>
</dbReference>
<dbReference type="InterPro" id="IPR001878">
    <property type="entry name" value="Znf_CCHC"/>
</dbReference>